<keyword evidence="6" id="KW-0732">Signal</keyword>
<proteinExistence type="inferred from homology"/>
<evidence type="ECO:0000256" key="3">
    <source>
        <dbReference type="ARBA" id="ARBA00023295"/>
    </source>
</evidence>
<dbReference type="InterPro" id="IPR017853">
    <property type="entry name" value="GH"/>
</dbReference>
<organism evidence="8 9">
    <name type="scientific">Carex littledalei</name>
    <dbReference type="NCBI Taxonomy" id="544730"/>
    <lineage>
        <taxon>Eukaryota</taxon>
        <taxon>Viridiplantae</taxon>
        <taxon>Streptophyta</taxon>
        <taxon>Embryophyta</taxon>
        <taxon>Tracheophyta</taxon>
        <taxon>Spermatophyta</taxon>
        <taxon>Magnoliopsida</taxon>
        <taxon>Liliopsida</taxon>
        <taxon>Poales</taxon>
        <taxon>Cyperaceae</taxon>
        <taxon>Cyperoideae</taxon>
        <taxon>Cariceae</taxon>
        <taxon>Carex</taxon>
        <taxon>Carex subgen. Euthyceras</taxon>
    </lineage>
</organism>
<evidence type="ECO:0000256" key="5">
    <source>
        <dbReference type="RuleBase" id="RU004453"/>
    </source>
</evidence>
<dbReference type="GO" id="GO:0005975">
    <property type="term" value="P:carbohydrate metabolic process"/>
    <property type="evidence" value="ECO:0007669"/>
    <property type="project" value="InterPro"/>
</dbReference>
<feature type="chain" id="PRO_5032907645" description="chitinase" evidence="6">
    <location>
        <begin position="27"/>
        <end position="268"/>
    </location>
</feature>
<dbReference type="AlphaFoldDB" id="A0A833RSJ7"/>
<keyword evidence="2 4" id="KW-0378">Hydrolase</keyword>
<evidence type="ECO:0000256" key="4">
    <source>
        <dbReference type="RuleBase" id="RU000489"/>
    </source>
</evidence>
<dbReference type="PROSITE" id="PS01095">
    <property type="entry name" value="GH18_1"/>
    <property type="match status" value="1"/>
</dbReference>
<dbReference type="InterPro" id="IPR001223">
    <property type="entry name" value="Glyco_hydro18_cat"/>
</dbReference>
<comment type="caution">
    <text evidence="8">The sequence shown here is derived from an EMBL/GenBank/DDBJ whole genome shotgun (WGS) entry which is preliminary data.</text>
</comment>
<dbReference type="OrthoDB" id="1873160at2759"/>
<feature type="signal peptide" evidence="6">
    <location>
        <begin position="1"/>
        <end position="26"/>
    </location>
</feature>
<dbReference type="InterPro" id="IPR050542">
    <property type="entry name" value="Glycosyl_Hydrlase18_Chitinase"/>
</dbReference>
<dbReference type="PROSITE" id="PS51910">
    <property type="entry name" value="GH18_2"/>
    <property type="match status" value="1"/>
</dbReference>
<keyword evidence="9" id="KW-1185">Reference proteome</keyword>
<comment type="similarity">
    <text evidence="5">Belongs to the glycosyl hydrolase 18 family.</text>
</comment>
<dbReference type="SUPFAM" id="SSF51445">
    <property type="entry name" value="(Trans)glycosidases"/>
    <property type="match status" value="1"/>
</dbReference>
<gene>
    <name evidence="8" type="ORF">FCM35_KLT15859</name>
</gene>
<dbReference type="PANTHER" id="PTHR45708">
    <property type="entry name" value="ENDOCHITINASE"/>
    <property type="match status" value="1"/>
</dbReference>
<dbReference type="InterPro" id="IPR045321">
    <property type="entry name" value="Cts1-like"/>
</dbReference>
<evidence type="ECO:0000313" key="9">
    <source>
        <dbReference type="Proteomes" id="UP000623129"/>
    </source>
</evidence>
<dbReference type="CDD" id="cd02877">
    <property type="entry name" value="GH18_hevamine_XipI_class_III"/>
    <property type="match status" value="1"/>
</dbReference>
<feature type="domain" description="GH18" evidence="7">
    <location>
        <begin position="27"/>
        <end position="268"/>
    </location>
</feature>
<name>A0A833RSJ7_9POAL</name>
<evidence type="ECO:0000256" key="1">
    <source>
        <dbReference type="ARBA" id="ARBA00012729"/>
    </source>
</evidence>
<dbReference type="EMBL" id="SWLB01000003">
    <property type="protein sequence ID" value="KAF3340088.1"/>
    <property type="molecule type" value="Genomic_DNA"/>
</dbReference>
<dbReference type="InterPro" id="IPR001579">
    <property type="entry name" value="Glyco_hydro_18_chit_AS"/>
</dbReference>
<sequence length="268" mass="28166">MASLLKNLSLILIPLLLGFLIASAQAGSIAVYWGQDGREGTLKAACDTGNYAYVMLSFLITFGNGRTPVLNLAGHCNPSSGGCKSLTSAITSCQAKGIKVFLSLGGGVGSYTLSSTSDAQNVAQYLWNNYLGGTSSNRPLGSAVLDGIDFDIELGGTNYYDDLAKFLSAYSSRGKKVYLTGAPQCPYPDSHLGKALSSGLFDYVWATKIFVGLPASSAAAGSGYIPPNILNSQVLPVVKSSPKYGGIMLWSRYYDGLNNYSGKVKSVV</sequence>
<reference evidence="8" key="1">
    <citation type="submission" date="2020-01" db="EMBL/GenBank/DDBJ databases">
        <title>Genome sequence of Kobresia littledalei, the first chromosome-level genome in the family Cyperaceae.</title>
        <authorList>
            <person name="Qu G."/>
        </authorList>
    </citation>
    <scope>NUCLEOTIDE SEQUENCE</scope>
    <source>
        <strain evidence="8">C.B.Clarke</strain>
        <tissue evidence="8">Leaf</tissue>
    </source>
</reference>
<accession>A0A833RSJ7</accession>
<dbReference type="PANTHER" id="PTHR45708:SF49">
    <property type="entry name" value="ENDOCHITINASE"/>
    <property type="match status" value="1"/>
</dbReference>
<dbReference type="Proteomes" id="UP000623129">
    <property type="component" value="Unassembled WGS sequence"/>
</dbReference>
<dbReference type="GO" id="GO:0008843">
    <property type="term" value="F:endochitinase activity"/>
    <property type="evidence" value="ECO:0007669"/>
    <property type="project" value="UniProtKB-EC"/>
</dbReference>
<evidence type="ECO:0000313" key="8">
    <source>
        <dbReference type="EMBL" id="KAF3340088.1"/>
    </source>
</evidence>
<evidence type="ECO:0000256" key="2">
    <source>
        <dbReference type="ARBA" id="ARBA00022801"/>
    </source>
</evidence>
<evidence type="ECO:0000259" key="7">
    <source>
        <dbReference type="PROSITE" id="PS51910"/>
    </source>
</evidence>
<dbReference type="Pfam" id="PF00704">
    <property type="entry name" value="Glyco_hydro_18"/>
    <property type="match status" value="1"/>
</dbReference>
<dbReference type="GO" id="GO:0005576">
    <property type="term" value="C:extracellular region"/>
    <property type="evidence" value="ECO:0007669"/>
    <property type="project" value="TreeGrafter"/>
</dbReference>
<dbReference type="EC" id="3.2.1.14" evidence="1"/>
<keyword evidence="3 4" id="KW-0326">Glycosidase</keyword>
<evidence type="ECO:0000256" key="6">
    <source>
        <dbReference type="SAM" id="SignalP"/>
    </source>
</evidence>
<protein>
    <recommendedName>
        <fullName evidence="1">chitinase</fullName>
        <ecNumber evidence="1">3.2.1.14</ecNumber>
    </recommendedName>
</protein>
<dbReference type="Gene3D" id="3.20.20.80">
    <property type="entry name" value="Glycosidases"/>
    <property type="match status" value="2"/>
</dbReference>